<sequence>METLVFVLLLLLGAALAAVVALWLKNRQLVHKNRENEQRFRQLEESVSLLQLETIKFKLSPHLFKNILNSIQSHAYQTYNALDKLANVLDYILYESDKQFVSLKEELDFAMSLIEINKLKVSPLMDLKIKNRIEEDNRLYLQPLLPPLITVDLIENAFKHADLTSPDAFISVVFELKADVFSLTVSNKIKPRPALKKSKGGFGNDSLKKRLDVLFRDRYTLEQVTENSTFIAHLKVNLLEKNVKMSLAR</sequence>
<accession>A0A5C8K832</accession>
<comment type="caution">
    <text evidence="3">The sequence shown here is derived from an EMBL/GenBank/DDBJ whole genome shotgun (WGS) entry which is preliminary data.</text>
</comment>
<name>A0A5C8K832_9BACT</name>
<feature type="coiled-coil region" evidence="1">
    <location>
        <begin position="26"/>
        <end position="53"/>
    </location>
</feature>
<dbReference type="InterPro" id="IPR050640">
    <property type="entry name" value="Bact_2-comp_sensor_kinase"/>
</dbReference>
<dbReference type="AlphaFoldDB" id="A0A5C8K832"/>
<protein>
    <submittedName>
        <fullName evidence="3">Histidine kinase</fullName>
    </submittedName>
</protein>
<dbReference type="PANTHER" id="PTHR34220">
    <property type="entry name" value="SENSOR HISTIDINE KINASE YPDA"/>
    <property type="match status" value="1"/>
</dbReference>
<dbReference type="GO" id="GO:0016020">
    <property type="term" value="C:membrane"/>
    <property type="evidence" value="ECO:0007669"/>
    <property type="project" value="InterPro"/>
</dbReference>
<organism evidence="3 4">
    <name type="scientific">Pontibacter qinzhouensis</name>
    <dbReference type="NCBI Taxonomy" id="2603253"/>
    <lineage>
        <taxon>Bacteria</taxon>
        <taxon>Pseudomonadati</taxon>
        <taxon>Bacteroidota</taxon>
        <taxon>Cytophagia</taxon>
        <taxon>Cytophagales</taxon>
        <taxon>Hymenobacteraceae</taxon>
        <taxon>Pontibacter</taxon>
    </lineage>
</organism>
<dbReference type="EMBL" id="VRTY01000018">
    <property type="protein sequence ID" value="TXK49246.1"/>
    <property type="molecule type" value="Genomic_DNA"/>
</dbReference>
<evidence type="ECO:0000256" key="1">
    <source>
        <dbReference type="SAM" id="Coils"/>
    </source>
</evidence>
<evidence type="ECO:0000313" key="3">
    <source>
        <dbReference type="EMBL" id="TXK49246.1"/>
    </source>
</evidence>
<keyword evidence="3" id="KW-0418">Kinase</keyword>
<keyword evidence="1" id="KW-0175">Coiled coil</keyword>
<dbReference type="PANTHER" id="PTHR34220:SF7">
    <property type="entry name" value="SENSOR HISTIDINE KINASE YPDA"/>
    <property type="match status" value="1"/>
</dbReference>
<evidence type="ECO:0000313" key="4">
    <source>
        <dbReference type="Proteomes" id="UP000321926"/>
    </source>
</evidence>
<proteinExistence type="predicted"/>
<dbReference type="OrthoDB" id="9809908at2"/>
<evidence type="ECO:0000259" key="2">
    <source>
        <dbReference type="Pfam" id="PF06580"/>
    </source>
</evidence>
<dbReference type="InterPro" id="IPR010559">
    <property type="entry name" value="Sig_transdc_His_kin_internal"/>
</dbReference>
<dbReference type="Pfam" id="PF06580">
    <property type="entry name" value="His_kinase"/>
    <property type="match status" value="1"/>
</dbReference>
<reference evidence="3 4" key="1">
    <citation type="submission" date="2019-08" db="EMBL/GenBank/DDBJ databases">
        <authorList>
            <person name="Shi S."/>
        </authorList>
    </citation>
    <scope>NUCLEOTIDE SEQUENCE [LARGE SCALE GENOMIC DNA]</scope>
    <source>
        <strain evidence="3 4">GY10130</strain>
    </source>
</reference>
<dbReference type="RefSeq" id="WP_147920960.1">
    <property type="nucleotide sequence ID" value="NZ_VRTY01000018.1"/>
</dbReference>
<keyword evidence="4" id="KW-1185">Reference proteome</keyword>
<gene>
    <name evidence="3" type="ORF">FVR03_06680</name>
</gene>
<keyword evidence="3" id="KW-0808">Transferase</keyword>
<dbReference type="Proteomes" id="UP000321926">
    <property type="component" value="Unassembled WGS sequence"/>
</dbReference>
<dbReference type="GO" id="GO:0000155">
    <property type="term" value="F:phosphorelay sensor kinase activity"/>
    <property type="evidence" value="ECO:0007669"/>
    <property type="project" value="InterPro"/>
</dbReference>
<feature type="domain" description="Signal transduction histidine kinase internal region" evidence="2">
    <location>
        <begin position="51"/>
        <end position="121"/>
    </location>
</feature>